<keyword evidence="2" id="KW-1185">Reference proteome</keyword>
<evidence type="ECO:0000313" key="2">
    <source>
        <dbReference type="Proteomes" id="UP000265520"/>
    </source>
</evidence>
<dbReference type="Proteomes" id="UP000265520">
    <property type="component" value="Unassembled WGS sequence"/>
</dbReference>
<organism evidence="1 2">
    <name type="scientific">Trifolium medium</name>
    <dbReference type="NCBI Taxonomy" id="97028"/>
    <lineage>
        <taxon>Eukaryota</taxon>
        <taxon>Viridiplantae</taxon>
        <taxon>Streptophyta</taxon>
        <taxon>Embryophyta</taxon>
        <taxon>Tracheophyta</taxon>
        <taxon>Spermatophyta</taxon>
        <taxon>Magnoliopsida</taxon>
        <taxon>eudicotyledons</taxon>
        <taxon>Gunneridae</taxon>
        <taxon>Pentapetalae</taxon>
        <taxon>rosids</taxon>
        <taxon>fabids</taxon>
        <taxon>Fabales</taxon>
        <taxon>Fabaceae</taxon>
        <taxon>Papilionoideae</taxon>
        <taxon>50 kb inversion clade</taxon>
        <taxon>NPAAA clade</taxon>
        <taxon>Hologalegina</taxon>
        <taxon>IRL clade</taxon>
        <taxon>Trifolieae</taxon>
        <taxon>Trifolium</taxon>
    </lineage>
</organism>
<feature type="non-terminal residue" evidence="1">
    <location>
        <position position="1"/>
    </location>
</feature>
<sequence length="85" mass="9431">ELLGSFCPWLGAQGCWRNAPSKLQEARFGSGLCATRGPRWRNARFCVQVCLWPLSFAQRAGGLAQHASAMLIYRLSAFLLISRGF</sequence>
<evidence type="ECO:0000313" key="1">
    <source>
        <dbReference type="EMBL" id="MCI47990.1"/>
    </source>
</evidence>
<accession>A0A392SJ86</accession>
<reference evidence="1 2" key="1">
    <citation type="journal article" date="2018" name="Front. Plant Sci.">
        <title>Red Clover (Trifolium pratense) and Zigzag Clover (T. medium) - A Picture of Genomic Similarities and Differences.</title>
        <authorList>
            <person name="Dluhosova J."/>
            <person name="Istvanek J."/>
            <person name="Nedelnik J."/>
            <person name="Repkova J."/>
        </authorList>
    </citation>
    <scope>NUCLEOTIDE SEQUENCE [LARGE SCALE GENOMIC DNA]</scope>
    <source>
        <strain evidence="2">cv. 10/8</strain>
        <tissue evidence="1">Leaf</tissue>
    </source>
</reference>
<name>A0A392SJ86_9FABA</name>
<comment type="caution">
    <text evidence="1">The sequence shown here is derived from an EMBL/GenBank/DDBJ whole genome shotgun (WGS) entry which is preliminary data.</text>
</comment>
<protein>
    <submittedName>
        <fullName evidence="1">Uncharacterized protein</fullName>
    </submittedName>
</protein>
<dbReference type="EMBL" id="LXQA010379955">
    <property type="protein sequence ID" value="MCI47990.1"/>
    <property type="molecule type" value="Genomic_DNA"/>
</dbReference>
<dbReference type="AlphaFoldDB" id="A0A392SJ86"/>
<proteinExistence type="predicted"/>